<dbReference type="EMBL" id="CP002480">
    <property type="protein sequence ID" value="ADW67786.1"/>
    <property type="molecule type" value="Genomic_DNA"/>
</dbReference>
<dbReference type="AlphaFoldDB" id="E8WZX5"/>
<dbReference type="OrthoDB" id="116089at2"/>
<dbReference type="HOGENOM" id="CLU_651563_0_0_0"/>
<keyword evidence="3" id="KW-1185">Reference proteome</keyword>
<dbReference type="eggNOG" id="COG3137">
    <property type="taxonomic scope" value="Bacteria"/>
</dbReference>
<dbReference type="Pfam" id="PF04338">
    <property type="entry name" value="DUF481"/>
    <property type="match status" value="1"/>
</dbReference>
<keyword evidence="1" id="KW-0732">Signal</keyword>
<dbReference type="InterPro" id="IPR007433">
    <property type="entry name" value="DUF481"/>
</dbReference>
<protein>
    <recommendedName>
        <fullName evidence="4">DUF481 domain-containing protein</fullName>
    </recommendedName>
</protein>
<accession>E8WZX5</accession>
<name>E8WZX5_GRATM</name>
<evidence type="ECO:0000313" key="2">
    <source>
        <dbReference type="EMBL" id="ADW67786.1"/>
    </source>
</evidence>
<dbReference type="PaxDb" id="1198114-AciX9_0716"/>
<evidence type="ECO:0000256" key="1">
    <source>
        <dbReference type="SAM" id="SignalP"/>
    </source>
</evidence>
<feature type="signal peptide" evidence="1">
    <location>
        <begin position="1"/>
        <end position="16"/>
    </location>
</feature>
<evidence type="ECO:0000313" key="3">
    <source>
        <dbReference type="Proteomes" id="UP000000343"/>
    </source>
</evidence>
<evidence type="ECO:0008006" key="4">
    <source>
        <dbReference type="Google" id="ProtNLM"/>
    </source>
</evidence>
<sequence length="372" mass="40250">MRALIFVLLLASSLYAQTPKTPDSLVFVNGEQLTGTLEKADSKGITFKSLMAGEITVGWANIKELRSDQQFAVLTTNEKLTRRNAAAVVPSGRISVADKQLVVATKEGPKVVPIEKADRLIDAAAFDKAINHPQGLLQGWGGTAVGGVSLVRATQDSTTFTGALSLARATPTVDWLPARTKDSIAYNQSYGTSSQALTPTIKSNIFHANAEHDRYFSPRLFAFGAATFDHNYSQLVDLEQAYGGGVGITVIKNAKHELDFKGDIHYEKESFFTIDGSTPAPNLNLAGSTFSETYLRHLLKGIVFNEFGSVTPSWNDTNAYSAHVNAGFVFPVIKGFGLNINGIDDYLNNAPFGSKKNSVQYSTGITYTIKPR</sequence>
<feature type="chain" id="PRO_5003230504" description="DUF481 domain-containing protein" evidence="1">
    <location>
        <begin position="17"/>
        <end position="372"/>
    </location>
</feature>
<dbReference type="KEGG" id="acm:AciX9_0716"/>
<dbReference type="RefSeq" id="WP_013579112.1">
    <property type="nucleotide sequence ID" value="NC_015064.1"/>
</dbReference>
<organism evidence="3">
    <name type="scientific">Granulicella tundricola (strain ATCC BAA-1859 / DSM 23138 / MP5ACTX9)</name>
    <dbReference type="NCBI Taxonomy" id="1198114"/>
    <lineage>
        <taxon>Bacteria</taxon>
        <taxon>Pseudomonadati</taxon>
        <taxon>Acidobacteriota</taxon>
        <taxon>Terriglobia</taxon>
        <taxon>Terriglobales</taxon>
        <taxon>Acidobacteriaceae</taxon>
        <taxon>Granulicella</taxon>
    </lineage>
</organism>
<dbReference type="Proteomes" id="UP000000343">
    <property type="component" value="Chromosome"/>
</dbReference>
<proteinExistence type="predicted"/>
<gene>
    <name evidence="2" type="ordered locus">AciX9_0716</name>
</gene>
<reference evidence="3" key="1">
    <citation type="submission" date="2011-01" db="EMBL/GenBank/DDBJ databases">
        <title>Complete sequence of chromosome of Acidobacterium sp. MP5ACTX9.</title>
        <authorList>
            <consortium name="US DOE Joint Genome Institute"/>
            <person name="Lucas S."/>
            <person name="Copeland A."/>
            <person name="Lapidus A."/>
            <person name="Cheng J.-F."/>
            <person name="Goodwin L."/>
            <person name="Pitluck S."/>
            <person name="Teshima H."/>
            <person name="Detter J.C."/>
            <person name="Han C."/>
            <person name="Tapia R."/>
            <person name="Land M."/>
            <person name="Hauser L."/>
            <person name="Kyrpides N."/>
            <person name="Ivanova N."/>
            <person name="Ovchinnikova G."/>
            <person name="Pagani I."/>
            <person name="Rawat S.R."/>
            <person name="Mannisto M."/>
            <person name="Haggblom M.M."/>
            <person name="Woyke T."/>
        </authorList>
    </citation>
    <scope>NUCLEOTIDE SEQUENCE [LARGE SCALE GENOMIC DNA]</scope>
    <source>
        <strain evidence="3">MP5ACTX9</strain>
    </source>
</reference>